<protein>
    <submittedName>
        <fullName evidence="1">Uncharacterized protein</fullName>
    </submittedName>
</protein>
<dbReference type="RefSeq" id="XP_011777489.1">
    <property type="nucleotide sequence ID" value="XM_011779187.1"/>
</dbReference>
<gene>
    <name evidence="1" type="ORF">TbgDal_X3090</name>
</gene>
<dbReference type="KEGG" id="tbg:TbgDal_X3090"/>
<evidence type="ECO:0000313" key="2">
    <source>
        <dbReference type="Proteomes" id="UP000002316"/>
    </source>
</evidence>
<reference evidence="2" key="1">
    <citation type="journal article" date="2010" name="PLoS Negl. Trop. Dis.">
        <title>The genome sequence of Trypanosoma brucei gambiense, causative agent of chronic human african trypanosomiasis.</title>
        <authorList>
            <person name="Jackson A.P."/>
            <person name="Sanders M."/>
            <person name="Berry A."/>
            <person name="McQuillan J."/>
            <person name="Aslett M.A."/>
            <person name="Quail M.A."/>
            <person name="Chukualim B."/>
            <person name="Capewell P."/>
            <person name="MacLeod A."/>
            <person name="Melville S.E."/>
            <person name="Gibson W."/>
            <person name="Barry J.D."/>
            <person name="Berriman M."/>
            <person name="Hertz-Fowler C."/>
        </authorList>
    </citation>
    <scope>NUCLEOTIDE SEQUENCE [LARGE SCALE GENOMIC DNA]</scope>
    <source>
        <strain evidence="2">MHOM/CI/86/DAL972</strain>
    </source>
</reference>
<name>D0A1T1_TRYB9</name>
<dbReference type="AlphaFoldDB" id="D0A1T1"/>
<proteinExistence type="predicted"/>
<dbReference type="GeneID" id="23865371"/>
<dbReference type="Proteomes" id="UP000002316">
    <property type="component" value="Chromosome 10"/>
</dbReference>
<dbReference type="EMBL" id="FN554973">
    <property type="protein sequence ID" value="CBH15224.1"/>
    <property type="molecule type" value="Genomic_DNA"/>
</dbReference>
<organism evidence="1 2">
    <name type="scientific">Trypanosoma brucei gambiense (strain MHOM/CI/86/DAL972)</name>
    <dbReference type="NCBI Taxonomy" id="679716"/>
    <lineage>
        <taxon>Eukaryota</taxon>
        <taxon>Discoba</taxon>
        <taxon>Euglenozoa</taxon>
        <taxon>Kinetoplastea</taxon>
        <taxon>Metakinetoplastina</taxon>
        <taxon>Trypanosomatida</taxon>
        <taxon>Trypanosomatidae</taxon>
        <taxon>Trypanosoma</taxon>
    </lineage>
</organism>
<accession>D0A1T1</accession>
<sequence>MTMGRHIFFNFRGPSPIWRNWGRKHRVGSAMVGGTNMQERVVRAITIIAFCPYVARFDPNIPLHTRYQLSLFCSPTSFLMLVGCRKLFLCYPFVLLYIPSQSPLKLAPFLSVFASSGP</sequence>
<evidence type="ECO:0000313" key="1">
    <source>
        <dbReference type="EMBL" id="CBH15224.1"/>
    </source>
</evidence>